<evidence type="ECO:0000313" key="2">
    <source>
        <dbReference type="Proteomes" id="UP001156666"/>
    </source>
</evidence>
<evidence type="ECO:0000313" key="1">
    <source>
        <dbReference type="EMBL" id="GLR17228.1"/>
    </source>
</evidence>
<keyword evidence="2" id="KW-1185">Reference proteome</keyword>
<dbReference type="GO" id="GO:0015485">
    <property type="term" value="F:cholesterol binding"/>
    <property type="evidence" value="ECO:0007669"/>
    <property type="project" value="InterPro"/>
</dbReference>
<dbReference type="Pfam" id="PF01289">
    <property type="entry name" value="Thiol_cytolysin"/>
    <property type="match status" value="1"/>
</dbReference>
<dbReference type="Gene3D" id="3.40.30.40">
    <property type="entry name" value="Perfringolysin"/>
    <property type="match status" value="1"/>
</dbReference>
<dbReference type="AlphaFoldDB" id="A0AA37SM84"/>
<dbReference type="Proteomes" id="UP001156666">
    <property type="component" value="Unassembled WGS sequence"/>
</dbReference>
<gene>
    <name evidence="1" type="ORF">GCM10007940_18430</name>
</gene>
<dbReference type="InterPro" id="IPR036359">
    <property type="entry name" value="Thiol_cytolysin_sf"/>
</dbReference>
<protein>
    <recommendedName>
        <fullName evidence="3">Thiol-activated cytolysin</fullName>
    </recommendedName>
</protein>
<organism evidence="1 2">
    <name type="scientific">Portibacter lacus</name>
    <dbReference type="NCBI Taxonomy" id="1099794"/>
    <lineage>
        <taxon>Bacteria</taxon>
        <taxon>Pseudomonadati</taxon>
        <taxon>Bacteroidota</taxon>
        <taxon>Saprospiria</taxon>
        <taxon>Saprospirales</taxon>
        <taxon>Haliscomenobacteraceae</taxon>
        <taxon>Portibacter</taxon>
    </lineage>
</organism>
<dbReference type="InterPro" id="IPR036363">
    <property type="entry name" value="Thiol_cytolysin_ab_sf"/>
</dbReference>
<dbReference type="PRINTS" id="PR01400">
    <property type="entry name" value="TACYTOLYSIN"/>
</dbReference>
<comment type="caution">
    <text evidence="1">The sequence shown here is derived from an EMBL/GenBank/DDBJ whole genome shotgun (WGS) entry which is preliminary data.</text>
</comment>
<dbReference type="EMBL" id="BSOH01000010">
    <property type="protein sequence ID" value="GLR17228.1"/>
    <property type="molecule type" value="Genomic_DNA"/>
</dbReference>
<name>A0AA37SM84_9BACT</name>
<sequence>MNASCSKQGLETIKELNKEAIESLFDSGDIIPRPEAFYEESDNGFSEDKAGNGHKFLCNGKKVKETVVIENLTLNAFDDAAATNTASLYPGSIIKIKDYMEQNDLSGIGGIKRASIQVSSDLGDIREVADPSQRGNVDKAIKEMEDAAGSFSANIKSEAVEAYSLEQSMVHVGLDYKYLGNSVKSRFDFESTVEKHSFVVKFYQIYHTASIGNPATPADLFHADVDPDKLSEITATQGPLGLITEVAYGRMLIGIFTYEGAEYNTSAEIEGKFRSGFSKVDGEISTEIKNFFSNSTFTVAILGGDAQEASKVSGSGLGMESIQATFQWMKDGGNDPSLGVPIQYKIRQLSDPSYPLLAIAGAVEYDVPDCSKIPNHLIITETEVTSFPALEDNNTEWDDIAIGSAVNPDIIQYYQRYADDEWDWIGKFDDQKWQDVQTSDLPKSLDVNIPVREEHFRNQHVVQFYDADIGGLHEMGEIYFNFSAYLKSISNPENENAYPEFIEINEGAFTAKLHLEWSTR</sequence>
<dbReference type="SUPFAM" id="SSF56978">
    <property type="entry name" value="Perfringolysin"/>
    <property type="match status" value="1"/>
</dbReference>
<accession>A0AA37SM84</accession>
<proteinExistence type="predicted"/>
<dbReference type="Gene3D" id="3.90.840.10">
    <property type="entry name" value="Thiol-activated cytolysin superfamily/Thiol-activated cytolysin, alpha-beta domain"/>
    <property type="match status" value="1"/>
</dbReference>
<reference evidence="1" key="1">
    <citation type="journal article" date="2014" name="Int. J. Syst. Evol. Microbiol.">
        <title>Complete genome sequence of Corynebacterium casei LMG S-19264T (=DSM 44701T), isolated from a smear-ripened cheese.</title>
        <authorList>
            <consortium name="US DOE Joint Genome Institute (JGI-PGF)"/>
            <person name="Walter F."/>
            <person name="Albersmeier A."/>
            <person name="Kalinowski J."/>
            <person name="Ruckert C."/>
        </authorList>
    </citation>
    <scope>NUCLEOTIDE SEQUENCE</scope>
    <source>
        <strain evidence="1">NBRC 108769</strain>
    </source>
</reference>
<evidence type="ECO:0008006" key="3">
    <source>
        <dbReference type="Google" id="ProtNLM"/>
    </source>
</evidence>
<dbReference type="InterPro" id="IPR001869">
    <property type="entry name" value="Thiol_cytolysin"/>
</dbReference>
<reference evidence="1" key="2">
    <citation type="submission" date="2023-01" db="EMBL/GenBank/DDBJ databases">
        <title>Draft genome sequence of Portibacter lacus strain NBRC 108769.</title>
        <authorList>
            <person name="Sun Q."/>
            <person name="Mori K."/>
        </authorList>
    </citation>
    <scope>NUCLEOTIDE SEQUENCE</scope>
    <source>
        <strain evidence="1">NBRC 108769</strain>
    </source>
</reference>